<comment type="caution">
    <text evidence="1">The sequence shown here is derived from an EMBL/GenBank/DDBJ whole genome shotgun (WGS) entry which is preliminary data.</text>
</comment>
<dbReference type="InterPro" id="IPR002020">
    <property type="entry name" value="Citrate_synthase"/>
</dbReference>
<dbReference type="Pfam" id="PF00285">
    <property type="entry name" value="Citrate_synt"/>
    <property type="match status" value="1"/>
</dbReference>
<dbReference type="EMBL" id="JMIY01000001">
    <property type="protein sequence ID" value="KCZ73213.1"/>
    <property type="molecule type" value="Genomic_DNA"/>
</dbReference>
<evidence type="ECO:0000313" key="1">
    <source>
        <dbReference type="EMBL" id="KCZ73213.1"/>
    </source>
</evidence>
<reference evidence="1 2" key="1">
    <citation type="journal article" date="2013" name="Nature">
        <title>Anaerobic oxidation of methane coupled to nitrate reduction in a novel archaeal lineage.</title>
        <authorList>
            <person name="Haroon M.F."/>
            <person name="Hu S."/>
            <person name="Shi Y."/>
            <person name="Imelfort M."/>
            <person name="Keller J."/>
            <person name="Hugenholtz P."/>
            <person name="Yuan Z."/>
            <person name="Tyson G.W."/>
        </authorList>
    </citation>
    <scope>NUCLEOTIDE SEQUENCE [LARGE SCALE GENOMIC DNA]</scope>
    <source>
        <strain evidence="1 2">ANME-2d</strain>
    </source>
</reference>
<dbReference type="AlphaFoldDB" id="A0A062V9H9"/>
<sequence length="62" mass="7291">MGMDHAIYRTMDPRARILHGISEELAERTGNRKWFDLSEISGLCTHIYIRTYRGTEIEHGER</sequence>
<dbReference type="InterPro" id="IPR016143">
    <property type="entry name" value="Citrate_synth-like_sm_a-sub"/>
</dbReference>
<organism evidence="1 2">
    <name type="scientific">Candidatus Methanoperedens nitratireducens</name>
    <dbReference type="NCBI Taxonomy" id="1392998"/>
    <lineage>
        <taxon>Archaea</taxon>
        <taxon>Methanobacteriati</taxon>
        <taxon>Methanobacteriota</taxon>
        <taxon>Stenosarchaea group</taxon>
        <taxon>Methanomicrobia</taxon>
        <taxon>Methanosarcinales</taxon>
        <taxon>ANME-2 cluster</taxon>
        <taxon>Candidatus Methanoperedentaceae</taxon>
        <taxon>Candidatus Methanoperedens</taxon>
    </lineage>
</organism>
<name>A0A062V9H9_9EURY</name>
<accession>A0A062V9H9</accession>
<keyword evidence="2" id="KW-1185">Reference proteome</keyword>
<dbReference type="Proteomes" id="UP000027153">
    <property type="component" value="Unassembled WGS sequence"/>
</dbReference>
<proteinExistence type="predicted"/>
<gene>
    <name evidence="1" type="ORF">ANME2D_00273</name>
</gene>
<dbReference type="Gene3D" id="1.10.230.10">
    <property type="entry name" value="Cytochrome P450-Terp, domain 2"/>
    <property type="match status" value="1"/>
</dbReference>
<dbReference type="RefSeq" id="WP_048088465.1">
    <property type="nucleotide sequence ID" value="NZ_JMIY01000001.1"/>
</dbReference>
<dbReference type="SUPFAM" id="SSF48256">
    <property type="entry name" value="Citrate synthase"/>
    <property type="match status" value="1"/>
</dbReference>
<evidence type="ECO:0000313" key="2">
    <source>
        <dbReference type="Proteomes" id="UP000027153"/>
    </source>
</evidence>
<dbReference type="GO" id="GO:0046912">
    <property type="term" value="F:acyltransferase activity, acyl groups converted into alkyl on transfer"/>
    <property type="evidence" value="ECO:0007669"/>
    <property type="project" value="InterPro"/>
</dbReference>
<dbReference type="OrthoDB" id="21302at2157"/>
<protein>
    <submittedName>
        <fullName evidence="1">Citrate synthase</fullName>
    </submittedName>
</protein>
<dbReference type="InterPro" id="IPR036969">
    <property type="entry name" value="Citrate_synthase_sf"/>
</dbReference>